<protein>
    <submittedName>
        <fullName evidence="1">PAAR domain-containing protein</fullName>
    </submittedName>
</protein>
<evidence type="ECO:0000313" key="2">
    <source>
        <dbReference type="Proteomes" id="UP000544134"/>
    </source>
</evidence>
<comment type="caution">
    <text evidence="1">The sequence shown here is derived from an EMBL/GenBank/DDBJ whole genome shotgun (WGS) entry which is preliminary data.</text>
</comment>
<dbReference type="RefSeq" id="WP_169484788.1">
    <property type="nucleotide sequence ID" value="NZ_JABBGJ010000006.1"/>
</dbReference>
<dbReference type="Pfam" id="PF05488">
    <property type="entry name" value="PAAR_motif"/>
    <property type="match status" value="1"/>
</dbReference>
<dbReference type="InterPro" id="IPR008727">
    <property type="entry name" value="PAAR_motif"/>
</dbReference>
<gene>
    <name evidence="1" type="ORF">HHL24_07080</name>
</gene>
<organism evidence="1 2">
    <name type="scientific">Paraburkholderia polaris</name>
    <dbReference type="NCBI Taxonomy" id="2728848"/>
    <lineage>
        <taxon>Bacteria</taxon>
        <taxon>Pseudomonadati</taxon>
        <taxon>Pseudomonadota</taxon>
        <taxon>Betaproteobacteria</taxon>
        <taxon>Burkholderiales</taxon>
        <taxon>Burkholderiaceae</taxon>
        <taxon>Paraburkholderia</taxon>
    </lineage>
</organism>
<keyword evidence="2" id="KW-1185">Reference proteome</keyword>
<reference evidence="1 2" key="1">
    <citation type="submission" date="2020-04" db="EMBL/GenBank/DDBJ databases">
        <title>Paraburkholderia sp. RP-4-7 isolated from soil.</title>
        <authorList>
            <person name="Dahal R.H."/>
        </authorList>
    </citation>
    <scope>NUCLEOTIDE SEQUENCE [LARGE SCALE GENOMIC DNA]</scope>
    <source>
        <strain evidence="1 2">RP-4-7</strain>
    </source>
</reference>
<dbReference type="AlphaFoldDB" id="A0A848I5U0"/>
<dbReference type="Proteomes" id="UP000544134">
    <property type="component" value="Unassembled WGS sequence"/>
</dbReference>
<dbReference type="EMBL" id="JABBGJ010000006">
    <property type="protein sequence ID" value="NML97711.1"/>
    <property type="molecule type" value="Genomic_DNA"/>
</dbReference>
<sequence length="193" mass="20351">MRKAAVRDGDPTTTGGVVMGTSTRITDHGKRIALDGDAATCGNCKGTHRIFGTGKGISDKGRKAVVDGDQVLCPCKKNRVLVGNKPGVFLTITDSSAVASNAAPLAKPAATNGIPVEQTVDEAKHTRWCLVWDSVTGEPVANREFVANVGGVRQSGKTDGKGYVKIETNGEQPFNIHVIFSSPKRVLKPRQGN</sequence>
<evidence type="ECO:0000313" key="1">
    <source>
        <dbReference type="EMBL" id="NML97711.1"/>
    </source>
</evidence>
<dbReference type="CDD" id="cd14744">
    <property type="entry name" value="PAAR_CT_2"/>
    <property type="match status" value="1"/>
</dbReference>
<name>A0A848I5U0_9BURK</name>
<proteinExistence type="predicted"/>
<accession>A0A848I5U0</accession>